<reference evidence="17 18" key="1">
    <citation type="journal article" date="2011" name="Proc. Natl. Acad. Sci. U.S.A.">
        <title>Niche of harmful alga Aureococcus anophagefferens revealed through ecogenomics.</title>
        <authorList>
            <person name="Gobler C.J."/>
            <person name="Berry D.L."/>
            <person name="Dyhrman S.T."/>
            <person name="Wilhelm S.W."/>
            <person name="Salamov A."/>
            <person name="Lobanov A.V."/>
            <person name="Zhang Y."/>
            <person name="Collier J.L."/>
            <person name="Wurch L.L."/>
            <person name="Kustka A.B."/>
            <person name="Dill B.D."/>
            <person name="Shah M."/>
            <person name="VerBerkmoes N.C."/>
            <person name="Kuo A."/>
            <person name="Terry A."/>
            <person name="Pangilinan J."/>
            <person name="Lindquist E.A."/>
            <person name="Lucas S."/>
            <person name="Paulsen I.T."/>
            <person name="Hattenrath-Lehmann T.K."/>
            <person name="Talmage S.C."/>
            <person name="Walker E.A."/>
            <person name="Koch F."/>
            <person name="Burson A.M."/>
            <person name="Marcoval M.A."/>
            <person name="Tang Y.Z."/>
            <person name="Lecleir G.R."/>
            <person name="Coyne K.J."/>
            <person name="Berg G.M."/>
            <person name="Bertrand E.M."/>
            <person name="Saito M.A."/>
            <person name="Gladyshev V.N."/>
            <person name="Grigoriev I.V."/>
        </authorList>
    </citation>
    <scope>NUCLEOTIDE SEQUENCE [LARGE SCALE GENOMIC DNA]</scope>
    <source>
        <strain evidence="18">CCMP 1984</strain>
    </source>
</reference>
<dbReference type="Gene3D" id="1.10.8.710">
    <property type="match status" value="1"/>
</dbReference>
<evidence type="ECO:0000313" key="17">
    <source>
        <dbReference type="EMBL" id="EGB03148.1"/>
    </source>
</evidence>
<keyword evidence="5" id="KW-0493">Microtubule</keyword>
<keyword evidence="7" id="KW-0067">ATP-binding</keyword>
<dbReference type="Gene3D" id="3.20.180.20">
    <property type="entry name" value="Dynein heavy chain, N-terminal domain 2"/>
    <property type="match status" value="1"/>
</dbReference>
<feature type="domain" description="AAA+ ATPase" evidence="16">
    <location>
        <begin position="1085"/>
        <end position="1233"/>
    </location>
</feature>
<dbReference type="Gene3D" id="6.10.140.1060">
    <property type="match status" value="1"/>
</dbReference>
<dbReference type="InParanoid" id="F0YP13"/>
<dbReference type="GO" id="GO:0005929">
    <property type="term" value="C:cilium"/>
    <property type="evidence" value="ECO:0007669"/>
    <property type="project" value="UniProtKB-SubCell"/>
</dbReference>
<dbReference type="InterPro" id="IPR042219">
    <property type="entry name" value="AAA_lid_11_sf"/>
</dbReference>
<dbReference type="Pfam" id="PF03028">
    <property type="entry name" value="Dynein_heavy"/>
    <property type="match status" value="1"/>
</dbReference>
<keyword evidence="10" id="KW-0969">Cilium</keyword>
<name>F0YP13_AURAN</name>
<dbReference type="InterPro" id="IPR004273">
    <property type="entry name" value="Dynein_heavy_D6_P-loop"/>
</dbReference>
<gene>
    <name evidence="17" type="ORF">AURANDRAFT_72791</name>
</gene>
<keyword evidence="9 14" id="KW-0175">Coiled coil</keyword>
<keyword evidence="4" id="KW-0963">Cytoplasm</keyword>
<dbReference type="Pfam" id="PF12781">
    <property type="entry name" value="AAA_9"/>
    <property type="match status" value="1"/>
</dbReference>
<keyword evidence="13" id="KW-0966">Cell projection</keyword>
<keyword evidence="6" id="KW-0547">Nucleotide-binding</keyword>
<dbReference type="Gene3D" id="1.20.58.1120">
    <property type="match status" value="1"/>
</dbReference>
<dbReference type="InterPro" id="IPR026983">
    <property type="entry name" value="DHC"/>
</dbReference>
<dbReference type="InterPro" id="IPR013602">
    <property type="entry name" value="Dynein_heavy_linker"/>
</dbReference>
<dbReference type="InterPro" id="IPR027417">
    <property type="entry name" value="P-loop_NTPase"/>
</dbReference>
<feature type="region of interest" description="Disordered" evidence="15">
    <location>
        <begin position="2595"/>
        <end position="2658"/>
    </location>
</feature>
<evidence type="ECO:0000256" key="8">
    <source>
        <dbReference type="ARBA" id="ARBA00023017"/>
    </source>
</evidence>
<dbReference type="GO" id="GO:0005524">
    <property type="term" value="F:ATP binding"/>
    <property type="evidence" value="ECO:0007669"/>
    <property type="project" value="UniProtKB-KW"/>
</dbReference>
<dbReference type="FunFam" id="3.20.180.20:FF:000002">
    <property type="entry name" value="Cytoplasmic dynein heavy chain 1"/>
    <property type="match status" value="1"/>
</dbReference>
<dbReference type="Pfam" id="PF22597">
    <property type="entry name" value="DYN_lid"/>
    <property type="match status" value="1"/>
</dbReference>
<dbReference type="Pfam" id="PF18198">
    <property type="entry name" value="AAA_lid_11"/>
    <property type="match status" value="1"/>
</dbReference>
<dbReference type="FunFam" id="1.20.920.20:FF:000002">
    <property type="entry name" value="Cytoplasmic dynein 1 heavy chain"/>
    <property type="match status" value="1"/>
</dbReference>
<feature type="domain" description="AAA+ ATPase" evidence="16">
    <location>
        <begin position="1444"/>
        <end position="1733"/>
    </location>
</feature>
<dbReference type="Pfam" id="PF12775">
    <property type="entry name" value="AAA_7"/>
    <property type="match status" value="1"/>
</dbReference>
<dbReference type="Gene3D" id="1.20.920.20">
    <property type="match status" value="1"/>
</dbReference>
<dbReference type="Gene3D" id="1.10.8.1220">
    <property type="match status" value="1"/>
</dbReference>
<evidence type="ECO:0000256" key="15">
    <source>
        <dbReference type="SAM" id="MobiDB-lite"/>
    </source>
</evidence>
<dbReference type="Gene3D" id="3.40.50.300">
    <property type="entry name" value="P-loop containing nucleotide triphosphate hydrolases"/>
    <property type="match status" value="5"/>
</dbReference>
<evidence type="ECO:0000256" key="9">
    <source>
        <dbReference type="ARBA" id="ARBA00023054"/>
    </source>
</evidence>
<dbReference type="GO" id="GO:0005874">
    <property type="term" value="C:microtubule"/>
    <property type="evidence" value="ECO:0007669"/>
    <property type="project" value="UniProtKB-KW"/>
</dbReference>
<dbReference type="PANTHER" id="PTHR45703">
    <property type="entry name" value="DYNEIN HEAVY CHAIN"/>
    <property type="match status" value="1"/>
</dbReference>
<dbReference type="SMART" id="SM00382">
    <property type="entry name" value="AAA"/>
    <property type="match status" value="4"/>
</dbReference>
<evidence type="ECO:0000256" key="7">
    <source>
        <dbReference type="ARBA" id="ARBA00022840"/>
    </source>
</evidence>
<feature type="compositionally biased region" description="Basic residues" evidence="15">
    <location>
        <begin position="2628"/>
        <end position="2650"/>
    </location>
</feature>
<feature type="compositionally biased region" description="Basic and acidic residues" evidence="15">
    <location>
        <begin position="1654"/>
        <end position="1683"/>
    </location>
</feature>
<organism evidence="18">
    <name type="scientific">Aureococcus anophagefferens</name>
    <name type="common">Harmful bloom alga</name>
    <dbReference type="NCBI Taxonomy" id="44056"/>
    <lineage>
        <taxon>Eukaryota</taxon>
        <taxon>Sar</taxon>
        <taxon>Stramenopiles</taxon>
        <taxon>Ochrophyta</taxon>
        <taxon>Pelagophyceae</taxon>
        <taxon>Pelagomonadales</taxon>
        <taxon>Pelagomonadaceae</taxon>
        <taxon>Aureococcus</taxon>
    </lineage>
</organism>
<dbReference type="RefSeq" id="XP_009042153.1">
    <property type="nucleotide sequence ID" value="XM_009043905.1"/>
</dbReference>
<feature type="domain" description="AAA+ ATPase" evidence="16">
    <location>
        <begin position="485"/>
        <end position="630"/>
    </location>
</feature>
<feature type="domain" description="AAA+ ATPase" evidence="16">
    <location>
        <begin position="783"/>
        <end position="931"/>
    </location>
</feature>
<dbReference type="InterPro" id="IPR043157">
    <property type="entry name" value="Dynein_AAA1S"/>
</dbReference>
<dbReference type="InterPro" id="IPR035699">
    <property type="entry name" value="AAA_6"/>
</dbReference>
<evidence type="ECO:0000256" key="3">
    <source>
        <dbReference type="ARBA" id="ARBA00008887"/>
    </source>
</evidence>
<evidence type="ECO:0000256" key="1">
    <source>
        <dbReference type="ARBA" id="ARBA00004138"/>
    </source>
</evidence>
<dbReference type="Pfam" id="PF12777">
    <property type="entry name" value="MT"/>
    <property type="match status" value="1"/>
</dbReference>
<evidence type="ECO:0000256" key="5">
    <source>
        <dbReference type="ARBA" id="ARBA00022701"/>
    </source>
</evidence>
<dbReference type="GO" id="GO:0030286">
    <property type="term" value="C:dynein complex"/>
    <property type="evidence" value="ECO:0007669"/>
    <property type="project" value="UniProtKB-KW"/>
</dbReference>
<evidence type="ECO:0000256" key="11">
    <source>
        <dbReference type="ARBA" id="ARBA00023175"/>
    </source>
</evidence>
<dbReference type="GO" id="GO:0007018">
    <property type="term" value="P:microtubule-based movement"/>
    <property type="evidence" value="ECO:0007669"/>
    <property type="project" value="InterPro"/>
</dbReference>
<dbReference type="Pfam" id="PF12780">
    <property type="entry name" value="AAA_8"/>
    <property type="match status" value="1"/>
</dbReference>
<dbReference type="Gene3D" id="1.20.920.30">
    <property type="match status" value="1"/>
</dbReference>
<dbReference type="InterPro" id="IPR003593">
    <property type="entry name" value="AAA+_ATPase"/>
</dbReference>
<dbReference type="Gene3D" id="1.20.140.100">
    <property type="entry name" value="Dynein heavy chain, N-terminal domain 2"/>
    <property type="match status" value="1"/>
</dbReference>
<dbReference type="GeneID" id="20228880"/>
<keyword evidence="8" id="KW-0243">Dynein</keyword>
<accession>F0YP13</accession>
<dbReference type="GO" id="GO:0051959">
    <property type="term" value="F:dynein light intermediate chain binding"/>
    <property type="evidence" value="ECO:0007669"/>
    <property type="project" value="InterPro"/>
</dbReference>
<dbReference type="OMA" id="NDSARHY"/>
<sequence length="2824" mass="307671">MVDLNLDTDDAAELSELASNATLVTICPLVQLCGRDFRPARKGAQKMSMLRHVFAKWQIDMIFRCDDLELPANDSARHYLVYNFVLCHRTARLVKAFSPDFVMVRDWRSVYEVEAKNGQSARLIGDSMKDTYDRASYETKMSHLDFILHALNGIQRKWVYLEPIFGRGSLPNEAKRFKSVDEDFRDIMRNVEADPKLFGLVDPHVHRDIRRTLETMLDQLDRCQKALSDFLEEKRSAFPRFYFIGDDDLLEILGQAKNPAVIQSHLKKLFQGVSRVVFDDAKTTITAMVVDLETGVATSDRVEEWLATFTDEMKATLASLLANYLAALARAAVRAGEADFEAYPSQVLCVGELVRFADSVEAGLDGGLGDMAARARAQLETYTGQDLSGMPVTQLKVKALVMDLVHNMDVLDQLDRARCRDAHDWAWHKQLRYYVGAAGGAEVRMSDGSFRYTYEYQGNAGKLVHTPLTDKCYLTLTQGMHMGFGGNPYGPAGTGKTESVKALGNAFGRQVLVFNCDEGADPASTPRIDFQSMGRIFIGLVKCGAWGCFDEFNRLKEDQLSAISQQIQLIQDAIKGHIPVLRLLGRDVDVDFDAGIFVTLNPAGKDYGGRSQIPDNLKALFRPVAMGRPDNELIAQVYLQAEGFTRARDLAVKVVSLFALSRQLLTPQRHYDWGLRALKAVLNTGGKLVLDARGAGGGLPPAAEGELLIKAVRVNTPSKLTFGDTARFLALIGDVFPGVASGDVAGGALEVAIRDVMASDAFRLTVDEAQVRKMLQLKEALDQRMGCVVVGPSGCGKSTVLQAALAKCGTTVMNPKSMPRQQLLGEMDLDTREWSDGVLTDAARAVVREPPEVRSWIVCDGDVDPEWIESLNSVLDDNHLLTLPNGERIAFGDNVNFLFETHDLRFASPATVSRMGMIFLSDEDIDTRRVVTRWLLGQDADLRPRLEGWLDDLFYRALDYVVALGAFVVETTLVGTVLNGLGGVGGATSKLAFVAGLVRGLGGNLGVGDRTAFAKEVFAWAGERPPDLGAPLDCDCEPGGDRLFPYAARCGGVAGGDGEAPTLESVIETVSTQRTMAMLRPMVEGGAPFVVVGPEGCGKNLMIRHAFAARRKVGVATLHCSARTDASHVIAKIGQCCSLFSAPEGRVYRPRDCERLVLYLKDLNLPRPDAYDTCMLIAFLQQLVTFRGFYDASLEFLRLEHVQIVASMNPATTVGRHPLSTRFTATVRVCVLDYPDTAELTAVYAELLEIALDAAGARGGDAAAANLAPFSKPGEREKLAATLVEVYERVKATFVVDDARHYLFTPRDLSAWVSNLLRYDLASEDLLNVVAYEGLRLFKDRMVDADAEAKLDGILGGVLRSRWRFVPALDGVHFTTLAAGAIGAKGGGGGGAAPLLRRVETAEFRAVVGKGVDYYERENAELRMLLFDRVLDHVARVDRVISRPGGNLLLIGRSGVGRRTAVRLVAYMRGYAFVGPTAVRADDDDAVKHFRSELKPALQTVAVEGQEAVFYVEDHHFAVGACLELVNSVLSAGAAPGRDRPALRAAREVPGLFGADELEGLFAQLREPMADEGTALSPYEFFVARVRARLHAVRCESNPALFTRCTILWMGAWRRDTMRAVPAMMDGVRKLILADGAGDGDDAAAAGAPAPPRAAERKGGEAKAARREGKSARGEGKGGEGKGRGGAAAPAPRGGGGGDAGGDVDDQLLEAIASMHESAAAASPREFVLFLENWRMLHDQMRGGIRTKLSHLSAGLAKLEEASATVDSLSNNAEVEQAKLVEAQKGADAAMEMITKTLSEATGRRGEVNDLKTEVTRREEHTISRQGEIKQELSSIQPVLETAKAAVGQIKAEHLNEIRSLKMPPEPIADVLGAVLKLLGISDVSWTSMKKFLGNRGVKDEILNYDARRIGGEMRKDVARLLKQKSTSFDQATITRVSVAAAPLAAWVKANIRYSVVLEKIQPLEAELARAEEDLAKCTLRLRQCEDEIATIDDRVAALKAEFGDKTREAEKLRARLALAEGTLDKAQHLLGKLSGEQARWQTQAGDLRSELASLPRQLLVAAGFLTYLSRCPEDAREAALADWTATVGLAAFDFTSLLATESRLLAWKQVGLPADPLSMENALVVAHNPGARVPFVIDPADAARAWLVAHYGGDDGRPLEVLQSADARFGTTVELAVRFGKTLLIFDPVLYPLARRDLAMNGPRAVVRVGDRTVDFHENFRLALVTRNPTPDLPPDAAALCTLVNFTVTRSGLEGQLLGATIQHEEPELETKKTAMLKQEEDYKIKLAGLETDLLEALATAEGDLLENALLIESLTRTKEASREISDALAASAEASATLDARREAYRGFSRDGSRLYFLVRDLVLVNPMYQVSLASFVRLFEAALRDGSVAADGALDDRLARLTPLLERLAFFFVGRGLFKADRCMFALHVVHGMHAEHFLDHEWELFTGELAADGAGDAPPDAAGGRRGRGDGDGDGAGRRPRGLPAWAGLDRAPAFANMAAHLGGLVRRLDLENAARWSRWARSPECERDFPPEAVRECTPFQRVLVTRCFRPDRLMSALSAFACEVLRVPSLSPPPLSFATLYETETEARTPTLLITTAGADPSRGAARAEGRARPGGRDPRGRSRLPSRSRAARGARAPRSRPARGTRAPLLGADPSKELADFAASVVGADRYTSLAMGGGTHDLAMSLLADASAAGTWLCFQNLHLVVAWLPALEKALAGVEQRCAFPRVLLQQALKVTFESPPGTKKNVQRTLAIWGREFFERGERRRPMLLLCLAVSRGVAPKVFHAILQERRTYIPQGWTKSYEFSVGDLRAGAF</sequence>
<dbReference type="InterPro" id="IPR024743">
    <property type="entry name" value="Dynein_HC_stalk"/>
</dbReference>
<protein>
    <recommendedName>
        <fullName evidence="16">AAA+ ATPase domain-containing protein</fullName>
    </recommendedName>
</protein>
<evidence type="ECO:0000313" key="18">
    <source>
        <dbReference type="Proteomes" id="UP000002729"/>
    </source>
</evidence>
<dbReference type="SUPFAM" id="SSF52540">
    <property type="entry name" value="P-loop containing nucleoside triphosphate hydrolases"/>
    <property type="match status" value="4"/>
</dbReference>
<dbReference type="SUPFAM" id="SSF57997">
    <property type="entry name" value="Tropomyosin"/>
    <property type="match status" value="1"/>
</dbReference>
<evidence type="ECO:0000256" key="4">
    <source>
        <dbReference type="ARBA" id="ARBA00022490"/>
    </source>
</evidence>
<evidence type="ECO:0000256" key="6">
    <source>
        <dbReference type="ARBA" id="ARBA00022741"/>
    </source>
</evidence>
<dbReference type="eggNOG" id="KOG3595">
    <property type="taxonomic scope" value="Eukaryota"/>
</dbReference>
<feature type="compositionally biased region" description="Basic and acidic residues" evidence="15">
    <location>
        <begin position="2612"/>
        <end position="2627"/>
    </location>
</feature>
<feature type="region of interest" description="Disordered" evidence="15">
    <location>
        <begin position="1640"/>
        <end position="1703"/>
    </location>
</feature>
<dbReference type="PANTHER" id="PTHR45703:SF22">
    <property type="entry name" value="DYNEIN CYTOPLASMIC 2 HEAVY CHAIN 1"/>
    <property type="match status" value="1"/>
</dbReference>
<dbReference type="Proteomes" id="UP000002729">
    <property type="component" value="Unassembled WGS sequence"/>
</dbReference>
<dbReference type="OrthoDB" id="10252139at2759"/>
<keyword evidence="18" id="KW-1185">Reference proteome</keyword>
<evidence type="ECO:0000256" key="10">
    <source>
        <dbReference type="ARBA" id="ARBA00023069"/>
    </source>
</evidence>
<dbReference type="Pfam" id="PF21264">
    <property type="entry name" value="DYNC2H1_AAA_dom"/>
    <property type="match status" value="1"/>
</dbReference>
<evidence type="ECO:0000256" key="2">
    <source>
        <dbReference type="ARBA" id="ARBA00004245"/>
    </source>
</evidence>
<comment type="subcellular location">
    <subcellularLocation>
        <location evidence="1">Cell projection</location>
        <location evidence="1">Cilium</location>
    </subcellularLocation>
    <subcellularLocation>
        <location evidence="2">Cytoplasm</location>
        <location evidence="2">Cytoskeleton</location>
    </subcellularLocation>
</comment>
<keyword evidence="12" id="KW-0206">Cytoskeleton</keyword>
<dbReference type="InterPro" id="IPR041658">
    <property type="entry name" value="AAA_lid_11"/>
</dbReference>
<dbReference type="FunFam" id="3.40.50.300:FF:000071">
    <property type="entry name" value="Cytoplasmic dynein heavy chain 1"/>
    <property type="match status" value="1"/>
</dbReference>
<dbReference type="GO" id="GO:0008569">
    <property type="term" value="F:minus-end-directed microtubule motor activity"/>
    <property type="evidence" value="ECO:0007669"/>
    <property type="project" value="InterPro"/>
</dbReference>
<keyword evidence="11" id="KW-0505">Motor protein</keyword>
<feature type="coiled-coil region" evidence="14">
    <location>
        <begin position="1961"/>
        <end position="2030"/>
    </location>
</feature>
<evidence type="ECO:0000259" key="16">
    <source>
        <dbReference type="SMART" id="SM00382"/>
    </source>
</evidence>
<dbReference type="InterPro" id="IPR049400">
    <property type="entry name" value="DYNC2H1_AAA_dom"/>
</dbReference>
<evidence type="ECO:0000256" key="13">
    <source>
        <dbReference type="ARBA" id="ARBA00023273"/>
    </source>
</evidence>
<dbReference type="InterPro" id="IPR054354">
    <property type="entry name" value="DYNC2H1-like_lid"/>
</dbReference>
<evidence type="ECO:0000256" key="14">
    <source>
        <dbReference type="SAM" id="Coils"/>
    </source>
</evidence>
<dbReference type="KEGG" id="aaf:AURANDRAFT_72791"/>
<feature type="region of interest" description="Disordered" evidence="15">
    <location>
        <begin position="2459"/>
        <end position="2486"/>
    </location>
</feature>
<dbReference type="Pfam" id="PF08393">
    <property type="entry name" value="DHC_N2"/>
    <property type="match status" value="1"/>
</dbReference>
<feature type="non-terminal residue" evidence="17">
    <location>
        <position position="2824"/>
    </location>
</feature>
<dbReference type="InterPro" id="IPR035706">
    <property type="entry name" value="AAA_9"/>
</dbReference>
<dbReference type="EMBL" id="GL833190">
    <property type="protein sequence ID" value="EGB03148.1"/>
    <property type="molecule type" value="Genomic_DNA"/>
</dbReference>
<dbReference type="InterPro" id="IPR042228">
    <property type="entry name" value="Dynein_linker_3"/>
</dbReference>
<proteinExistence type="inferred from homology"/>
<feature type="compositionally biased region" description="Basic and acidic residues" evidence="15">
    <location>
        <begin position="2471"/>
        <end position="2481"/>
    </location>
</feature>
<dbReference type="InterPro" id="IPR042222">
    <property type="entry name" value="Dynein_2_N"/>
</dbReference>
<evidence type="ECO:0000256" key="12">
    <source>
        <dbReference type="ARBA" id="ARBA00023212"/>
    </source>
</evidence>
<dbReference type="Pfam" id="PF12774">
    <property type="entry name" value="AAA_6"/>
    <property type="match status" value="1"/>
</dbReference>
<dbReference type="Gene3D" id="1.10.8.720">
    <property type="entry name" value="Region D6 of dynein motor"/>
    <property type="match status" value="1"/>
</dbReference>
<dbReference type="GO" id="GO:0045505">
    <property type="term" value="F:dynein intermediate chain binding"/>
    <property type="evidence" value="ECO:0007669"/>
    <property type="project" value="InterPro"/>
</dbReference>
<dbReference type="InterPro" id="IPR024317">
    <property type="entry name" value="Dynein_heavy_chain_D4_dom"/>
</dbReference>
<comment type="similarity">
    <text evidence="3">Belongs to the dynein heavy chain family.</text>
</comment>